<feature type="transmembrane region" description="Helical" evidence="1">
    <location>
        <begin position="246"/>
        <end position="266"/>
    </location>
</feature>
<evidence type="ECO:0000313" key="2">
    <source>
        <dbReference type="EMBL" id="GGH68852.1"/>
    </source>
</evidence>
<feature type="transmembrane region" description="Helical" evidence="1">
    <location>
        <begin position="192"/>
        <end position="212"/>
    </location>
</feature>
<keyword evidence="1" id="KW-1133">Transmembrane helix</keyword>
<feature type="transmembrane region" description="Helical" evidence="1">
    <location>
        <begin position="315"/>
        <end position="336"/>
    </location>
</feature>
<gene>
    <name evidence="2" type="ORF">GCM10011379_25550</name>
</gene>
<keyword evidence="3" id="KW-1185">Reference proteome</keyword>
<dbReference type="RefSeq" id="WP_188952785.1">
    <property type="nucleotide sequence ID" value="NZ_BMIB01000003.1"/>
</dbReference>
<feature type="transmembrane region" description="Helical" evidence="1">
    <location>
        <begin position="153"/>
        <end position="171"/>
    </location>
</feature>
<accession>A0A917MWI7</accession>
<evidence type="ECO:0008006" key="4">
    <source>
        <dbReference type="Google" id="ProtNLM"/>
    </source>
</evidence>
<reference evidence="2" key="1">
    <citation type="journal article" date="2014" name="Int. J. Syst. Evol. Microbiol.">
        <title>Complete genome sequence of Corynebacterium casei LMG S-19264T (=DSM 44701T), isolated from a smear-ripened cheese.</title>
        <authorList>
            <consortium name="US DOE Joint Genome Institute (JGI-PGF)"/>
            <person name="Walter F."/>
            <person name="Albersmeier A."/>
            <person name="Kalinowski J."/>
            <person name="Ruckert C."/>
        </authorList>
    </citation>
    <scope>NUCLEOTIDE SEQUENCE</scope>
    <source>
        <strain evidence="2">CGMCC 1.15290</strain>
    </source>
</reference>
<dbReference type="Proteomes" id="UP000627292">
    <property type="component" value="Unassembled WGS sequence"/>
</dbReference>
<dbReference type="AlphaFoldDB" id="A0A917MWI7"/>
<feature type="transmembrane region" description="Helical" evidence="1">
    <location>
        <begin position="351"/>
        <end position="375"/>
    </location>
</feature>
<comment type="caution">
    <text evidence="2">The sequence shown here is derived from an EMBL/GenBank/DDBJ whole genome shotgun (WGS) entry which is preliminary data.</text>
</comment>
<evidence type="ECO:0000313" key="3">
    <source>
        <dbReference type="Proteomes" id="UP000627292"/>
    </source>
</evidence>
<proteinExistence type="predicted"/>
<feature type="transmembrane region" description="Helical" evidence="1">
    <location>
        <begin position="109"/>
        <end position="133"/>
    </location>
</feature>
<name>A0A917MWI7_9BACT</name>
<dbReference type="EMBL" id="BMIB01000003">
    <property type="protein sequence ID" value="GGH68852.1"/>
    <property type="molecule type" value="Genomic_DNA"/>
</dbReference>
<feature type="transmembrane region" description="Helical" evidence="1">
    <location>
        <begin position="218"/>
        <end position="239"/>
    </location>
</feature>
<reference evidence="2" key="2">
    <citation type="submission" date="2020-09" db="EMBL/GenBank/DDBJ databases">
        <authorList>
            <person name="Sun Q."/>
            <person name="Zhou Y."/>
        </authorList>
    </citation>
    <scope>NUCLEOTIDE SEQUENCE</scope>
    <source>
        <strain evidence="2">CGMCC 1.15290</strain>
    </source>
</reference>
<keyword evidence="1" id="KW-0472">Membrane</keyword>
<evidence type="ECO:0000256" key="1">
    <source>
        <dbReference type="SAM" id="Phobius"/>
    </source>
</evidence>
<protein>
    <recommendedName>
        <fullName evidence="4">Peptide zinc metalloprotease protein</fullName>
    </recommendedName>
</protein>
<keyword evidence="1" id="KW-0812">Transmembrane</keyword>
<sequence>MDFELKKTEENGQERYLLLNKAGSMYQLSAVLYQVLLQHKSGKSAGDIAAAMNVLHNTTSFTPAFVENTLNQVLTSVHTEPVATPTEQHYVHLRVPLIKEGRLHGLYRVLAALFQPQLFTFLFCFSVAATFLFLYNQHLLSPAALWKHSVTQLSPGAMLVVYPLFMFIILLHEVGHASAAFSFGIRPREIGMCLYFIFPVLYANVSDVWQLSAGKRNVVNIGGIYFQLLVNVILISCFYTNISQPLLCTLIISNTISMVISLIPFFRYDGYWLFSDYFNIPNLRTKSAALGAGLLLGGIGKWRQLKGSLPLALHFYTLAGIVFWLFVYAEVASLIVNNCRTLFAHVQQRGFAYVTVTLPGVLAACVTVVSIWVLIKHAVQLYKLCSNEQKTIPGRKEAYSSWHLA</sequence>
<organism evidence="2 3">
    <name type="scientific">Filimonas zeae</name>
    <dbReference type="NCBI Taxonomy" id="1737353"/>
    <lineage>
        <taxon>Bacteria</taxon>
        <taxon>Pseudomonadati</taxon>
        <taxon>Bacteroidota</taxon>
        <taxon>Chitinophagia</taxon>
        <taxon>Chitinophagales</taxon>
        <taxon>Chitinophagaceae</taxon>
        <taxon>Filimonas</taxon>
    </lineage>
</organism>